<evidence type="ECO:0000256" key="1">
    <source>
        <dbReference type="SAM" id="Phobius"/>
    </source>
</evidence>
<feature type="transmembrane region" description="Helical" evidence="1">
    <location>
        <begin position="110"/>
        <end position="129"/>
    </location>
</feature>
<keyword evidence="1" id="KW-1133">Transmembrane helix</keyword>
<dbReference type="EMBL" id="FZOF01000010">
    <property type="protein sequence ID" value="SNS89065.1"/>
    <property type="molecule type" value="Genomic_DNA"/>
</dbReference>
<dbReference type="OrthoDB" id="4524486at2"/>
<evidence type="ECO:0000313" key="2">
    <source>
        <dbReference type="EMBL" id="SNS89065.1"/>
    </source>
</evidence>
<organism evidence="2 3">
    <name type="scientific">Actinacidiphila glaucinigra</name>
    <dbReference type="NCBI Taxonomy" id="235986"/>
    <lineage>
        <taxon>Bacteria</taxon>
        <taxon>Bacillati</taxon>
        <taxon>Actinomycetota</taxon>
        <taxon>Actinomycetes</taxon>
        <taxon>Kitasatosporales</taxon>
        <taxon>Streptomycetaceae</taxon>
        <taxon>Actinacidiphila</taxon>
    </lineage>
</organism>
<keyword evidence="1" id="KW-0812">Transmembrane</keyword>
<protein>
    <submittedName>
        <fullName evidence="2">Uncharacterized protein</fullName>
    </submittedName>
</protein>
<keyword evidence="1" id="KW-0472">Membrane</keyword>
<sequence>MICPNCRASLLRKERPDSVCGKCGRPYALDPKVHGRGMHDTRIRRVVEKATDGGRRNVTVTQLWYLARTGNPVREAGPDNSISPRTAHSIGAGLLAGLVLLGFLVHGRSFAVLLLSVGTAVSALVYGAALSARDMPGTRAHGFVLPSEQSFRSLICTRWVQVYGHLPPGIVDDGAGREARPYTGQPRPGTVEVLCPDPAVRVFLAANDLPARLDLTLAAGLGELCGTGPVVVLHDAGLRGLQLVADARARLPRRVVVDAGLPLRVVVGNAKAVRLHEDPPESVLEEPPQWLRELAPAAPDHADWLVEGWFSPLAAVPPAVLESAVVRAVREARGAADREQREAVAAGFLSWPQSPEPAVEGGN</sequence>
<feature type="transmembrane region" description="Helical" evidence="1">
    <location>
        <begin position="86"/>
        <end position="104"/>
    </location>
</feature>
<keyword evidence="3" id="KW-1185">Reference proteome</keyword>
<evidence type="ECO:0000313" key="3">
    <source>
        <dbReference type="Proteomes" id="UP000198280"/>
    </source>
</evidence>
<proteinExistence type="predicted"/>
<gene>
    <name evidence="2" type="ORF">SAMN05216252_1104</name>
</gene>
<accession>A0A239I627</accession>
<name>A0A239I627_9ACTN</name>
<dbReference type="AlphaFoldDB" id="A0A239I627"/>
<dbReference type="RefSeq" id="WP_089225465.1">
    <property type="nucleotide sequence ID" value="NZ_FZOF01000010.1"/>
</dbReference>
<dbReference type="Proteomes" id="UP000198280">
    <property type="component" value="Unassembled WGS sequence"/>
</dbReference>
<reference evidence="2 3" key="1">
    <citation type="submission" date="2017-06" db="EMBL/GenBank/DDBJ databases">
        <authorList>
            <person name="Kim H.J."/>
            <person name="Triplett B.A."/>
        </authorList>
    </citation>
    <scope>NUCLEOTIDE SEQUENCE [LARGE SCALE GENOMIC DNA]</scope>
    <source>
        <strain evidence="2 3">CGMCC 4.1858</strain>
    </source>
</reference>